<organism evidence="2 3">
    <name type="scientific">Caerostris darwini</name>
    <dbReference type="NCBI Taxonomy" id="1538125"/>
    <lineage>
        <taxon>Eukaryota</taxon>
        <taxon>Metazoa</taxon>
        <taxon>Ecdysozoa</taxon>
        <taxon>Arthropoda</taxon>
        <taxon>Chelicerata</taxon>
        <taxon>Arachnida</taxon>
        <taxon>Araneae</taxon>
        <taxon>Araneomorphae</taxon>
        <taxon>Entelegynae</taxon>
        <taxon>Araneoidea</taxon>
        <taxon>Araneidae</taxon>
        <taxon>Caerostris</taxon>
    </lineage>
</organism>
<dbReference type="EMBL" id="BPLQ01009126">
    <property type="protein sequence ID" value="GIY41908.1"/>
    <property type="molecule type" value="Genomic_DNA"/>
</dbReference>
<evidence type="ECO:0000313" key="3">
    <source>
        <dbReference type="Proteomes" id="UP001054837"/>
    </source>
</evidence>
<dbReference type="Proteomes" id="UP001054837">
    <property type="component" value="Unassembled WGS sequence"/>
</dbReference>
<protein>
    <recommendedName>
        <fullName evidence="1">Rhodanese domain-containing protein</fullName>
    </recommendedName>
</protein>
<accession>A0AAV4T5N7</accession>
<comment type="caution">
    <text evidence="2">The sequence shown here is derived from an EMBL/GenBank/DDBJ whole genome shotgun (WGS) entry which is preliminary data.</text>
</comment>
<dbReference type="InterPro" id="IPR001763">
    <property type="entry name" value="Rhodanese-like_dom"/>
</dbReference>
<dbReference type="Gene3D" id="3.40.250.10">
    <property type="entry name" value="Rhodanese-like domain"/>
    <property type="match status" value="1"/>
</dbReference>
<dbReference type="AlphaFoldDB" id="A0AAV4T5N7"/>
<evidence type="ECO:0000313" key="2">
    <source>
        <dbReference type="EMBL" id="GIY41908.1"/>
    </source>
</evidence>
<keyword evidence="3" id="KW-1185">Reference proteome</keyword>
<proteinExistence type="predicted"/>
<name>A0AAV4T5N7_9ARAC</name>
<gene>
    <name evidence="2" type="ORF">CDAR_318171</name>
</gene>
<dbReference type="InterPro" id="IPR036873">
    <property type="entry name" value="Rhodanese-like_dom_sf"/>
</dbReference>
<sequence>MAQEFISKTILANILETDQPVLIIDIRSADVYRLSKIIGALNVNLPATSILLRRIRNRTFEFTQLFSVEHKVVFFAYRQTRRIVLYDSNTSDLTEEGADVIEILFNSLRSMGFRVCCLKVIILASLSSIAFRLEKFKFLCFSKFSDKTVRPALRHTASSDRLHDSNPGLISLDLSSFYWYGSLFHISNLVHRQTSGGSIGQTGTESQEQTNS</sequence>
<dbReference type="Pfam" id="PF00581">
    <property type="entry name" value="Rhodanese"/>
    <property type="match status" value="1"/>
</dbReference>
<reference evidence="2 3" key="1">
    <citation type="submission" date="2021-06" db="EMBL/GenBank/DDBJ databases">
        <title>Caerostris darwini draft genome.</title>
        <authorList>
            <person name="Kono N."/>
            <person name="Arakawa K."/>
        </authorList>
    </citation>
    <scope>NUCLEOTIDE SEQUENCE [LARGE SCALE GENOMIC DNA]</scope>
</reference>
<dbReference type="SUPFAM" id="SSF52821">
    <property type="entry name" value="Rhodanese/Cell cycle control phosphatase"/>
    <property type="match status" value="1"/>
</dbReference>
<evidence type="ECO:0000259" key="1">
    <source>
        <dbReference type="Pfam" id="PF00581"/>
    </source>
</evidence>
<feature type="domain" description="Rhodanese" evidence="1">
    <location>
        <begin position="10"/>
        <end position="96"/>
    </location>
</feature>